<evidence type="ECO:0000313" key="2">
    <source>
        <dbReference type="Proteomes" id="UP000024404"/>
    </source>
</evidence>
<keyword evidence="2" id="KW-1185">Reference proteome</keyword>
<dbReference type="Proteomes" id="UP000024404">
    <property type="component" value="Unassembled WGS sequence"/>
</dbReference>
<dbReference type="AlphaFoldDB" id="A0A8R1Y203"/>
<protein>
    <submittedName>
        <fullName evidence="1">Uncharacterized protein</fullName>
    </submittedName>
</protein>
<sequence>MDIYSKILKNDWEILISHEWICCVCIGISGSSHSLLHACLLFSINDFKNGNFIGSDPAPSVGMREMPYYFVESFPTIFKVHKMALFAGKMLQTIKSTNVFLNRTIALFLYRIEITWVMR</sequence>
<reference evidence="2" key="1">
    <citation type="submission" date="2013-10" db="EMBL/GenBank/DDBJ databases">
        <title>Genome sequencing of Onchocerca volvulus.</title>
        <authorList>
            <person name="Cotton J."/>
            <person name="Tsai J."/>
            <person name="Stanley E."/>
            <person name="Tracey A."/>
            <person name="Holroyd N."/>
            <person name="Lustigman S."/>
            <person name="Berriman M."/>
        </authorList>
    </citation>
    <scope>NUCLEOTIDE SEQUENCE</scope>
</reference>
<dbReference type="EMBL" id="CMVM020000023">
    <property type="status" value="NOT_ANNOTATED_CDS"/>
    <property type="molecule type" value="Genomic_DNA"/>
</dbReference>
<proteinExistence type="predicted"/>
<dbReference type="EnsemblMetazoa" id="OVOC854.1">
    <property type="protein sequence ID" value="OVOC854.1"/>
    <property type="gene ID" value="WBGene00237663"/>
</dbReference>
<name>A0A8R1Y203_ONCVO</name>
<accession>A0A8R1Y203</accession>
<reference evidence="1" key="2">
    <citation type="submission" date="2022-06" db="UniProtKB">
        <authorList>
            <consortium name="EnsemblMetazoa"/>
        </authorList>
    </citation>
    <scope>IDENTIFICATION</scope>
</reference>
<organism evidence="1 2">
    <name type="scientific">Onchocerca volvulus</name>
    <dbReference type="NCBI Taxonomy" id="6282"/>
    <lineage>
        <taxon>Eukaryota</taxon>
        <taxon>Metazoa</taxon>
        <taxon>Ecdysozoa</taxon>
        <taxon>Nematoda</taxon>
        <taxon>Chromadorea</taxon>
        <taxon>Rhabditida</taxon>
        <taxon>Spirurina</taxon>
        <taxon>Spiruromorpha</taxon>
        <taxon>Filarioidea</taxon>
        <taxon>Onchocercidae</taxon>
        <taxon>Onchocerca</taxon>
    </lineage>
</organism>
<evidence type="ECO:0000313" key="1">
    <source>
        <dbReference type="EnsemblMetazoa" id="OVOC854.1"/>
    </source>
</evidence>